<sequence>MPDLEGKIAGYLQRCRELVELQGGEGCLQVDSITFDILEEKAREVIIAIRFIEVVADGPESGLGQVDRYGRLRLELNEFGEISSASVC</sequence>
<protein>
    <submittedName>
        <fullName evidence="1">Uncharacterized protein</fullName>
    </submittedName>
</protein>
<dbReference type="Proteomes" id="UP000886339">
    <property type="component" value="Unassembled WGS sequence"/>
</dbReference>
<evidence type="ECO:0000313" key="1">
    <source>
        <dbReference type="EMBL" id="HEC06958.1"/>
    </source>
</evidence>
<name>A0A831RZ58_9GAMM</name>
<accession>A0A831RZ58</accession>
<gene>
    <name evidence="1" type="ORF">ENJ12_08910</name>
</gene>
<comment type="caution">
    <text evidence="1">The sequence shown here is derived from an EMBL/GenBank/DDBJ whole genome shotgun (WGS) entry which is preliminary data.</text>
</comment>
<organism evidence="1">
    <name type="scientific">Thiolapillus brandeum</name>
    <dbReference type="NCBI Taxonomy" id="1076588"/>
    <lineage>
        <taxon>Bacteria</taxon>
        <taxon>Pseudomonadati</taxon>
        <taxon>Pseudomonadota</taxon>
        <taxon>Gammaproteobacteria</taxon>
        <taxon>Chromatiales</taxon>
        <taxon>Sedimenticolaceae</taxon>
        <taxon>Thiolapillus</taxon>
    </lineage>
</organism>
<dbReference type="AlphaFoldDB" id="A0A831RZ58"/>
<proteinExistence type="predicted"/>
<reference evidence="1" key="1">
    <citation type="journal article" date="2020" name="mSystems">
        <title>Genome- and Community-Level Interaction Insights into Carbon Utilization and Element Cycling Functions of Hydrothermarchaeota in Hydrothermal Sediment.</title>
        <authorList>
            <person name="Zhou Z."/>
            <person name="Liu Y."/>
            <person name="Xu W."/>
            <person name="Pan J."/>
            <person name="Luo Z.H."/>
            <person name="Li M."/>
        </authorList>
    </citation>
    <scope>NUCLEOTIDE SEQUENCE [LARGE SCALE GENOMIC DNA]</scope>
    <source>
        <strain evidence="1">HyVt-458</strain>
    </source>
</reference>
<dbReference type="EMBL" id="DRLF01000309">
    <property type="protein sequence ID" value="HEC06958.1"/>
    <property type="molecule type" value="Genomic_DNA"/>
</dbReference>